<sequence length="78" mass="8481">LAVSPGLGLIKETTRIIDEHHVEPDVEDTDGATPTIYALDPPFEQATEDIGLLRGKGARSDLTFVTEGWAYVELARAM</sequence>
<evidence type="ECO:0000313" key="1">
    <source>
        <dbReference type="EMBL" id="RSL38788.1"/>
    </source>
</evidence>
<proteinExistence type="predicted"/>
<comment type="caution">
    <text evidence="1">The sequence shown here is derived from an EMBL/GenBank/DDBJ whole genome shotgun (WGS) entry which is preliminary data.</text>
</comment>
<dbReference type="EMBL" id="NKCL01001589">
    <property type="protein sequence ID" value="RSL38788.1"/>
    <property type="molecule type" value="Genomic_DNA"/>
</dbReference>
<reference evidence="1 2" key="1">
    <citation type="submission" date="2017-06" db="EMBL/GenBank/DDBJ databases">
        <title>Comparative genomic analysis of Ambrosia Fusariam Clade fungi.</title>
        <authorList>
            <person name="Stajich J.E."/>
            <person name="Carrillo J."/>
            <person name="Kijimoto T."/>
            <person name="Eskalen A."/>
            <person name="O'Donnell K."/>
            <person name="Kasson M."/>
        </authorList>
    </citation>
    <scope>NUCLEOTIDE SEQUENCE [LARGE SCALE GENOMIC DNA]</scope>
    <source>
        <strain evidence="1 2">NRRL62606</strain>
    </source>
</reference>
<organism evidence="1 2">
    <name type="scientific">Fusarium floridanum</name>
    <dbReference type="NCBI Taxonomy" id="1325733"/>
    <lineage>
        <taxon>Eukaryota</taxon>
        <taxon>Fungi</taxon>
        <taxon>Dikarya</taxon>
        <taxon>Ascomycota</taxon>
        <taxon>Pezizomycotina</taxon>
        <taxon>Sordariomycetes</taxon>
        <taxon>Hypocreomycetidae</taxon>
        <taxon>Hypocreales</taxon>
        <taxon>Nectriaceae</taxon>
        <taxon>Fusarium</taxon>
        <taxon>Fusarium solani species complex</taxon>
    </lineage>
</organism>
<gene>
    <name evidence="1" type="ORF">CEP51_016882</name>
</gene>
<dbReference type="Proteomes" id="UP000287972">
    <property type="component" value="Unassembled WGS sequence"/>
</dbReference>
<dbReference type="AlphaFoldDB" id="A0A428NDE8"/>
<accession>A0A428NDE8</accession>
<feature type="non-terminal residue" evidence="1">
    <location>
        <position position="78"/>
    </location>
</feature>
<feature type="non-terminal residue" evidence="1">
    <location>
        <position position="1"/>
    </location>
</feature>
<name>A0A428NDE8_9HYPO</name>
<evidence type="ECO:0000313" key="2">
    <source>
        <dbReference type="Proteomes" id="UP000287972"/>
    </source>
</evidence>
<protein>
    <submittedName>
        <fullName evidence="1">Uncharacterized protein</fullName>
    </submittedName>
</protein>
<keyword evidence="2" id="KW-1185">Reference proteome</keyword>